<evidence type="ECO:0000313" key="2">
    <source>
        <dbReference type="EMBL" id="KAF9515760.1"/>
    </source>
</evidence>
<dbReference type="Proteomes" id="UP000886523">
    <property type="component" value="Unassembled WGS sequence"/>
</dbReference>
<gene>
    <name evidence="2" type="ORF">BS47DRAFT_1484388</name>
</gene>
<protein>
    <submittedName>
        <fullName evidence="2">Uncharacterized protein</fullName>
    </submittedName>
</protein>
<dbReference type="AlphaFoldDB" id="A0A9P6B2H7"/>
<feature type="compositionally biased region" description="Basic and acidic residues" evidence="1">
    <location>
        <begin position="195"/>
        <end position="210"/>
    </location>
</feature>
<keyword evidence="3" id="KW-1185">Reference proteome</keyword>
<comment type="caution">
    <text evidence="2">The sequence shown here is derived from an EMBL/GenBank/DDBJ whole genome shotgun (WGS) entry which is preliminary data.</text>
</comment>
<feature type="region of interest" description="Disordered" evidence="1">
    <location>
        <begin position="191"/>
        <end position="213"/>
    </location>
</feature>
<dbReference type="EMBL" id="MU128947">
    <property type="protein sequence ID" value="KAF9515760.1"/>
    <property type="molecule type" value="Genomic_DNA"/>
</dbReference>
<organism evidence="2 3">
    <name type="scientific">Hydnum rufescens UP504</name>
    <dbReference type="NCBI Taxonomy" id="1448309"/>
    <lineage>
        <taxon>Eukaryota</taxon>
        <taxon>Fungi</taxon>
        <taxon>Dikarya</taxon>
        <taxon>Basidiomycota</taxon>
        <taxon>Agaricomycotina</taxon>
        <taxon>Agaricomycetes</taxon>
        <taxon>Cantharellales</taxon>
        <taxon>Hydnaceae</taxon>
        <taxon>Hydnum</taxon>
    </lineage>
</organism>
<reference evidence="2" key="1">
    <citation type="journal article" date="2020" name="Nat. Commun.">
        <title>Large-scale genome sequencing of mycorrhizal fungi provides insights into the early evolution of symbiotic traits.</title>
        <authorList>
            <person name="Miyauchi S."/>
            <person name="Kiss E."/>
            <person name="Kuo A."/>
            <person name="Drula E."/>
            <person name="Kohler A."/>
            <person name="Sanchez-Garcia M."/>
            <person name="Morin E."/>
            <person name="Andreopoulos B."/>
            <person name="Barry K.W."/>
            <person name="Bonito G."/>
            <person name="Buee M."/>
            <person name="Carver A."/>
            <person name="Chen C."/>
            <person name="Cichocki N."/>
            <person name="Clum A."/>
            <person name="Culley D."/>
            <person name="Crous P.W."/>
            <person name="Fauchery L."/>
            <person name="Girlanda M."/>
            <person name="Hayes R.D."/>
            <person name="Keri Z."/>
            <person name="LaButti K."/>
            <person name="Lipzen A."/>
            <person name="Lombard V."/>
            <person name="Magnuson J."/>
            <person name="Maillard F."/>
            <person name="Murat C."/>
            <person name="Nolan M."/>
            <person name="Ohm R.A."/>
            <person name="Pangilinan J."/>
            <person name="Pereira M.F."/>
            <person name="Perotto S."/>
            <person name="Peter M."/>
            <person name="Pfister S."/>
            <person name="Riley R."/>
            <person name="Sitrit Y."/>
            <person name="Stielow J.B."/>
            <person name="Szollosi G."/>
            <person name="Zifcakova L."/>
            <person name="Stursova M."/>
            <person name="Spatafora J.W."/>
            <person name="Tedersoo L."/>
            <person name="Vaario L.M."/>
            <person name="Yamada A."/>
            <person name="Yan M."/>
            <person name="Wang P."/>
            <person name="Xu J."/>
            <person name="Bruns T."/>
            <person name="Baldrian P."/>
            <person name="Vilgalys R."/>
            <person name="Dunand C."/>
            <person name="Henrissat B."/>
            <person name="Grigoriev I.V."/>
            <person name="Hibbett D."/>
            <person name="Nagy L.G."/>
            <person name="Martin F.M."/>
        </authorList>
    </citation>
    <scope>NUCLEOTIDE SEQUENCE</scope>
    <source>
        <strain evidence="2">UP504</strain>
    </source>
</reference>
<evidence type="ECO:0000313" key="3">
    <source>
        <dbReference type="Proteomes" id="UP000886523"/>
    </source>
</evidence>
<accession>A0A9P6B2H7</accession>
<proteinExistence type="predicted"/>
<name>A0A9P6B2H7_9AGAM</name>
<sequence>MLLKRRYPSPHLCKLSHIMSAQRASVKASPECFAEESAVAHIRPSSSKGSGDGLLYGTGRGTLENYDRDASLNNFGSRTTHSRRHSRSSLWPIPSTDQEIAWCAVPPYPGGAMEIRSSHKESMDDGYRGLCPRTVPAGGGLLHLFELNGYPRDVPVATRQDPERHYKVVGEDSGILHCEVSAQVDCLLNGQKRQRREESTSERLVKERTRPGRNTRCRSEWTMNAHGLLNHLEGFPVAAQIQHTKTQAVENDRARSGWNISSRSAGSGWYIPITFSTTRSAASG</sequence>
<evidence type="ECO:0000256" key="1">
    <source>
        <dbReference type="SAM" id="MobiDB-lite"/>
    </source>
</evidence>